<proteinExistence type="inferred from homology"/>
<dbReference type="PANTHER" id="PTHR21708">
    <property type="entry name" value="PROBABLE 2-DEHYDROPANTOATE 2-REDUCTASE"/>
    <property type="match status" value="1"/>
</dbReference>
<dbReference type="InterPro" id="IPR013332">
    <property type="entry name" value="KPR_N"/>
</dbReference>
<dbReference type="OrthoDB" id="9796561at2"/>
<dbReference type="FunFam" id="1.10.1040.10:FF:000017">
    <property type="entry name" value="2-dehydropantoate 2-reductase"/>
    <property type="match status" value="1"/>
</dbReference>
<comment type="function">
    <text evidence="1">Catalyzes the NADPH-dependent reduction of ketopantoate into pantoic acid.</text>
</comment>
<dbReference type="UniPathway" id="UPA00028">
    <property type="reaction ID" value="UER00004"/>
</dbReference>
<evidence type="ECO:0000259" key="11">
    <source>
        <dbReference type="Pfam" id="PF02558"/>
    </source>
</evidence>
<dbReference type="EC" id="1.1.1.169" evidence="4"/>
<dbReference type="RefSeq" id="WP_047214878.1">
    <property type="nucleotide sequence ID" value="NZ_CP011568.3"/>
</dbReference>
<dbReference type="InterPro" id="IPR036291">
    <property type="entry name" value="NAD(P)-bd_dom_sf"/>
</dbReference>
<dbReference type="InterPro" id="IPR051402">
    <property type="entry name" value="KPR-Related"/>
</dbReference>
<comment type="similarity">
    <text evidence="3">Belongs to the ketopantoate reductase family.</text>
</comment>
<evidence type="ECO:0000256" key="4">
    <source>
        <dbReference type="ARBA" id="ARBA00013014"/>
    </source>
</evidence>
<sequence length="332" mass="35332">MKICVYGLGAIGGLMAAKLIKTGNPVSAVARGATLEALRRDGLTLIDTDAAGQRQRTVLPIEASERPAELGVQDLVIVAVKTTALAAVAREIRPLLGPDTIVLSAMNGIPWWFFHGLTGAPPSMQLESVDPAGAISRAIPPERVVGCVVHLAATTEKPGVIRHVADNRLIVGAPDGALGPRVQAIRDMLATAGFNTVASERIQQEIWFKLWGNMTVNPISAITGATGDRILDDDNVRHFMSAIMREAAHIGQRIGVPIDIDPEERHVLTRKLGAFRTSMLQDVEAGKPVELDAMVAAVIEIGRQVGVATPCTDALFGLARLHARVRGLYPDA</sequence>
<dbReference type="Proteomes" id="UP000036700">
    <property type="component" value="Chromosome"/>
</dbReference>
<comment type="pathway">
    <text evidence="2">Cofactor biosynthesis; (R)-pantothenate biosynthesis; (R)-pantoate from 3-methyl-2-oxobutanoate: step 2/2.</text>
</comment>
<dbReference type="SUPFAM" id="SSF51735">
    <property type="entry name" value="NAD(P)-binding Rossmann-fold domains"/>
    <property type="match status" value="1"/>
</dbReference>
<dbReference type="Pfam" id="PF02558">
    <property type="entry name" value="ApbA"/>
    <property type="match status" value="1"/>
</dbReference>
<evidence type="ECO:0000256" key="9">
    <source>
        <dbReference type="ARBA" id="ARBA00032024"/>
    </source>
</evidence>
<comment type="catalytic activity">
    <reaction evidence="10">
        <text>(R)-pantoate + NADP(+) = 2-dehydropantoate + NADPH + H(+)</text>
        <dbReference type="Rhea" id="RHEA:16233"/>
        <dbReference type="ChEBI" id="CHEBI:11561"/>
        <dbReference type="ChEBI" id="CHEBI:15378"/>
        <dbReference type="ChEBI" id="CHEBI:15980"/>
        <dbReference type="ChEBI" id="CHEBI:57783"/>
        <dbReference type="ChEBI" id="CHEBI:58349"/>
        <dbReference type="EC" id="1.1.1.169"/>
    </reaction>
</comment>
<evidence type="ECO:0000256" key="2">
    <source>
        <dbReference type="ARBA" id="ARBA00004994"/>
    </source>
</evidence>
<dbReference type="GO" id="GO:0008677">
    <property type="term" value="F:2-dehydropantoate 2-reductase activity"/>
    <property type="evidence" value="ECO:0007669"/>
    <property type="project" value="UniProtKB-EC"/>
</dbReference>
<dbReference type="NCBIfam" id="NF005089">
    <property type="entry name" value="PRK06522.1-4"/>
    <property type="match status" value="1"/>
</dbReference>
<dbReference type="InterPro" id="IPR013752">
    <property type="entry name" value="KPA_reductase"/>
</dbReference>
<dbReference type="KEGG" id="ptx:ABW99_12965"/>
<dbReference type="STRING" id="445709.ABW99_12965"/>
<evidence type="ECO:0000259" key="12">
    <source>
        <dbReference type="Pfam" id="PF08546"/>
    </source>
</evidence>
<evidence type="ECO:0000256" key="3">
    <source>
        <dbReference type="ARBA" id="ARBA00007870"/>
    </source>
</evidence>
<keyword evidence="8" id="KW-0560">Oxidoreductase</keyword>
<dbReference type="InterPro" id="IPR013328">
    <property type="entry name" value="6PGD_dom2"/>
</dbReference>
<evidence type="ECO:0000256" key="10">
    <source>
        <dbReference type="ARBA" id="ARBA00048793"/>
    </source>
</evidence>
<evidence type="ECO:0000256" key="7">
    <source>
        <dbReference type="ARBA" id="ARBA00022857"/>
    </source>
</evidence>
<dbReference type="Pfam" id="PF08546">
    <property type="entry name" value="ApbA_C"/>
    <property type="match status" value="1"/>
</dbReference>
<keyword evidence="14" id="KW-1185">Reference proteome</keyword>
<keyword evidence="7" id="KW-0521">NADP</keyword>
<evidence type="ECO:0000313" key="14">
    <source>
        <dbReference type="Proteomes" id="UP000036700"/>
    </source>
</evidence>
<dbReference type="PATRIC" id="fig|445709.3.peg.2750"/>
<evidence type="ECO:0000256" key="5">
    <source>
        <dbReference type="ARBA" id="ARBA00019465"/>
    </source>
</evidence>
<organism evidence="13 14">
    <name type="scientific">Pandoraea thiooxydans</name>
    <dbReference type="NCBI Taxonomy" id="445709"/>
    <lineage>
        <taxon>Bacteria</taxon>
        <taxon>Pseudomonadati</taxon>
        <taxon>Pseudomonadota</taxon>
        <taxon>Betaproteobacteria</taxon>
        <taxon>Burkholderiales</taxon>
        <taxon>Burkholderiaceae</taxon>
        <taxon>Pandoraea</taxon>
    </lineage>
</organism>
<dbReference type="AlphaFoldDB" id="A0A0G3EW83"/>
<keyword evidence="6" id="KW-0566">Pantothenate biosynthesis</keyword>
<name>A0A0G3EW83_9BURK</name>
<dbReference type="Gene3D" id="1.10.1040.10">
    <property type="entry name" value="N-(1-d-carboxylethyl)-l-norvaline Dehydrogenase, domain 2"/>
    <property type="match status" value="1"/>
</dbReference>
<dbReference type="GO" id="GO:0015940">
    <property type="term" value="P:pantothenate biosynthetic process"/>
    <property type="evidence" value="ECO:0007669"/>
    <property type="project" value="UniProtKB-UniPathway"/>
</dbReference>
<feature type="domain" description="Ketopantoate reductase N-terminal" evidence="11">
    <location>
        <begin position="3"/>
        <end position="175"/>
    </location>
</feature>
<dbReference type="Gene3D" id="3.40.50.720">
    <property type="entry name" value="NAD(P)-binding Rossmann-like Domain"/>
    <property type="match status" value="1"/>
</dbReference>
<dbReference type="PANTHER" id="PTHR21708:SF45">
    <property type="entry name" value="2-DEHYDROPANTOATE 2-REDUCTASE"/>
    <property type="match status" value="1"/>
</dbReference>
<evidence type="ECO:0000313" key="13">
    <source>
        <dbReference type="EMBL" id="AKJ68981.1"/>
    </source>
</evidence>
<evidence type="ECO:0000256" key="6">
    <source>
        <dbReference type="ARBA" id="ARBA00022655"/>
    </source>
</evidence>
<feature type="domain" description="Ketopantoate reductase C-terminal" evidence="12">
    <location>
        <begin position="202"/>
        <end position="321"/>
    </location>
</feature>
<reference evidence="14" key="1">
    <citation type="submission" date="2015-06" db="EMBL/GenBank/DDBJ databases">
        <authorList>
            <person name="Lim Y.L."/>
            <person name="Ee R."/>
            <person name="Yong D."/>
            <person name="How K.Y."/>
            <person name="Yin W.F."/>
            <person name="Chan K.G."/>
        </authorList>
    </citation>
    <scope>NUCLEOTIDE SEQUENCE [LARGE SCALE GENOMIC DNA]</scope>
    <source>
        <strain evidence="14">DSM 25325</strain>
    </source>
</reference>
<evidence type="ECO:0000256" key="8">
    <source>
        <dbReference type="ARBA" id="ARBA00023002"/>
    </source>
</evidence>
<protein>
    <recommendedName>
        <fullName evidence="5">2-dehydropantoate 2-reductase</fullName>
        <ecNumber evidence="4">1.1.1.169</ecNumber>
    </recommendedName>
    <alternativeName>
        <fullName evidence="9">Ketopantoate reductase</fullName>
    </alternativeName>
</protein>
<dbReference type="GO" id="GO:0005737">
    <property type="term" value="C:cytoplasm"/>
    <property type="evidence" value="ECO:0007669"/>
    <property type="project" value="TreeGrafter"/>
</dbReference>
<dbReference type="FunFam" id="3.40.50.720:FF:000307">
    <property type="entry name" value="2-dehydropantoate 2-reductase"/>
    <property type="match status" value="1"/>
</dbReference>
<gene>
    <name evidence="13" type="ORF">ABW99_12965</name>
</gene>
<dbReference type="InterPro" id="IPR008927">
    <property type="entry name" value="6-PGluconate_DH-like_C_sf"/>
</dbReference>
<accession>A0A0G3EW83</accession>
<evidence type="ECO:0000256" key="1">
    <source>
        <dbReference type="ARBA" id="ARBA00002919"/>
    </source>
</evidence>
<dbReference type="EMBL" id="CP011568">
    <property type="protein sequence ID" value="AKJ68981.1"/>
    <property type="molecule type" value="Genomic_DNA"/>
</dbReference>
<dbReference type="SUPFAM" id="SSF48179">
    <property type="entry name" value="6-phosphogluconate dehydrogenase C-terminal domain-like"/>
    <property type="match status" value="1"/>
</dbReference>